<proteinExistence type="predicted"/>
<feature type="transmembrane region" description="Helical" evidence="6">
    <location>
        <begin position="99"/>
        <end position="116"/>
    </location>
</feature>
<organism evidence="8 9">
    <name type="scientific">Hohenbuehelia grisea</name>
    <dbReference type="NCBI Taxonomy" id="104357"/>
    <lineage>
        <taxon>Eukaryota</taxon>
        <taxon>Fungi</taxon>
        <taxon>Dikarya</taxon>
        <taxon>Basidiomycota</taxon>
        <taxon>Agaricomycotina</taxon>
        <taxon>Agaricomycetes</taxon>
        <taxon>Agaricomycetidae</taxon>
        <taxon>Agaricales</taxon>
        <taxon>Pleurotineae</taxon>
        <taxon>Pleurotaceae</taxon>
        <taxon>Hohenbuehelia</taxon>
    </lineage>
</organism>
<feature type="transmembrane region" description="Helical" evidence="6">
    <location>
        <begin position="435"/>
        <end position="455"/>
    </location>
</feature>
<feature type="transmembrane region" description="Helical" evidence="6">
    <location>
        <begin position="393"/>
        <end position="414"/>
    </location>
</feature>
<dbReference type="InterPro" id="IPR036259">
    <property type="entry name" value="MFS_trans_sf"/>
</dbReference>
<keyword evidence="2 6" id="KW-0812">Transmembrane</keyword>
<evidence type="ECO:0000259" key="7">
    <source>
        <dbReference type="PROSITE" id="PS50850"/>
    </source>
</evidence>
<evidence type="ECO:0000256" key="6">
    <source>
        <dbReference type="SAM" id="Phobius"/>
    </source>
</evidence>
<evidence type="ECO:0000256" key="5">
    <source>
        <dbReference type="SAM" id="MobiDB-lite"/>
    </source>
</evidence>
<feature type="compositionally biased region" description="Basic and acidic residues" evidence="5">
    <location>
        <begin position="27"/>
        <end position="42"/>
    </location>
</feature>
<evidence type="ECO:0000256" key="4">
    <source>
        <dbReference type="ARBA" id="ARBA00023136"/>
    </source>
</evidence>
<keyword evidence="9" id="KW-1185">Reference proteome</keyword>
<dbReference type="InterPro" id="IPR011701">
    <property type="entry name" value="MFS"/>
</dbReference>
<comment type="caution">
    <text evidence="8">The sequence shown here is derived from an EMBL/GenBank/DDBJ whole genome shotgun (WGS) entry which is preliminary data.</text>
</comment>
<feature type="domain" description="Major facilitator superfamily (MFS) profile" evidence="7">
    <location>
        <begin position="62"/>
        <end position="552"/>
    </location>
</feature>
<evidence type="ECO:0000256" key="1">
    <source>
        <dbReference type="ARBA" id="ARBA00004141"/>
    </source>
</evidence>
<dbReference type="InterPro" id="IPR020846">
    <property type="entry name" value="MFS_dom"/>
</dbReference>
<dbReference type="SUPFAM" id="SSF103473">
    <property type="entry name" value="MFS general substrate transporter"/>
    <property type="match status" value="1"/>
</dbReference>
<evidence type="ECO:0000256" key="2">
    <source>
        <dbReference type="ARBA" id="ARBA00022692"/>
    </source>
</evidence>
<dbReference type="Proteomes" id="UP001556367">
    <property type="component" value="Unassembled WGS sequence"/>
</dbReference>
<dbReference type="PANTHER" id="PTHR23502:SF5">
    <property type="entry name" value="QUINIDINE RESISTANCE PROTEIN 3"/>
    <property type="match status" value="1"/>
</dbReference>
<feature type="region of interest" description="Disordered" evidence="5">
    <location>
        <begin position="1"/>
        <end position="42"/>
    </location>
</feature>
<dbReference type="Gene3D" id="1.20.1720.10">
    <property type="entry name" value="Multidrug resistance protein D"/>
    <property type="match status" value="1"/>
</dbReference>
<sequence>MDHAQLQQNLKSLGKTESGLSTPAELDPSHTSHRERDGRIDIEHVPVADDPRAWSSTKKHVILAIVASAAMIAGLGANIQNPSIQQMEEQLPATSSQISLSLSLFILIQGAFPLIWTAISEVKGRKKVYIASLVVSLIGSIVTALSKNIGLVIGFRMIQGAGSSAVISVGGATLADIFDPLERGAKVGIFYMAPLLGPSLGPIIGGALTSGFNWRASFWFMAIFTGLNLLSFLFLFKDTFRRERSLTYQNVLRSRVKALAASSAKASRTGSVREVQSAVTEKTSATEDVVHARNSSITDVVRDVDRALANEEKGAKDNAFVVSAEAVQAALPTIKLSLKDVNPIKPLWQVTRRLNNIIILIASGTFFAFGFIISYTTSRTLGLRYGYNAMEIGLVLLSFGVGSLGGSVIGGRWSDYALKRLTIKNGGKLRPEMRLRSTFFGLWLLPPSIIGFGWVSQQHVHISAICIMLFICGFLSIWIYASTLAYIVDANNGRSSAAMAANSAFRGLFAFVATEIAVPLQDAIGDGWMYTLWGGIMIISELMILLVMLKGGKWREAAEDREAESRH</sequence>
<feature type="transmembrane region" description="Helical" evidence="6">
    <location>
        <begin position="128"/>
        <end position="145"/>
    </location>
</feature>
<feature type="transmembrane region" description="Helical" evidence="6">
    <location>
        <begin position="354"/>
        <end position="373"/>
    </location>
</feature>
<evidence type="ECO:0000256" key="3">
    <source>
        <dbReference type="ARBA" id="ARBA00022989"/>
    </source>
</evidence>
<comment type="subcellular location">
    <subcellularLocation>
        <location evidence="1">Membrane</location>
        <topology evidence="1">Multi-pass membrane protein</topology>
    </subcellularLocation>
</comment>
<gene>
    <name evidence="8" type="ORF">HGRIS_007441</name>
</gene>
<feature type="transmembrane region" description="Helical" evidence="6">
    <location>
        <begin position="530"/>
        <end position="549"/>
    </location>
</feature>
<feature type="transmembrane region" description="Helical" evidence="6">
    <location>
        <begin position="461"/>
        <end position="487"/>
    </location>
</feature>
<reference evidence="9" key="1">
    <citation type="submission" date="2024-06" db="EMBL/GenBank/DDBJ databases">
        <title>Multi-omics analyses provide insights into the biosynthesis of the anticancer antibiotic pleurotin in Hohenbuehelia grisea.</title>
        <authorList>
            <person name="Weaver J.A."/>
            <person name="Alberti F."/>
        </authorList>
    </citation>
    <scope>NUCLEOTIDE SEQUENCE [LARGE SCALE GENOMIC DNA]</scope>
    <source>
        <strain evidence="9">T-177</strain>
    </source>
</reference>
<evidence type="ECO:0000313" key="8">
    <source>
        <dbReference type="EMBL" id="KAL0950653.1"/>
    </source>
</evidence>
<feature type="compositionally biased region" description="Polar residues" evidence="5">
    <location>
        <begin position="1"/>
        <end position="11"/>
    </location>
</feature>
<keyword evidence="4 6" id="KW-0472">Membrane</keyword>
<dbReference type="Pfam" id="PF07690">
    <property type="entry name" value="MFS_1"/>
    <property type="match status" value="1"/>
</dbReference>
<dbReference type="EMBL" id="JASNQZ010000011">
    <property type="protein sequence ID" value="KAL0950653.1"/>
    <property type="molecule type" value="Genomic_DNA"/>
</dbReference>
<dbReference type="PANTHER" id="PTHR23502">
    <property type="entry name" value="MAJOR FACILITATOR SUPERFAMILY"/>
    <property type="match status" value="1"/>
</dbReference>
<dbReference type="Gene3D" id="1.20.1250.20">
    <property type="entry name" value="MFS general substrate transporter like domains"/>
    <property type="match status" value="1"/>
</dbReference>
<accession>A0ABR3J581</accession>
<feature type="transmembrane region" description="Helical" evidence="6">
    <location>
        <begin position="499"/>
        <end position="518"/>
    </location>
</feature>
<feature type="transmembrane region" description="Helical" evidence="6">
    <location>
        <begin position="218"/>
        <end position="236"/>
    </location>
</feature>
<feature type="transmembrane region" description="Helical" evidence="6">
    <location>
        <begin position="61"/>
        <end position="79"/>
    </location>
</feature>
<evidence type="ECO:0000313" key="9">
    <source>
        <dbReference type="Proteomes" id="UP001556367"/>
    </source>
</evidence>
<dbReference type="PROSITE" id="PS50850">
    <property type="entry name" value="MFS"/>
    <property type="match status" value="1"/>
</dbReference>
<protein>
    <recommendedName>
        <fullName evidence="7">Major facilitator superfamily (MFS) profile domain-containing protein</fullName>
    </recommendedName>
</protein>
<feature type="transmembrane region" description="Helical" evidence="6">
    <location>
        <begin position="157"/>
        <end position="178"/>
    </location>
</feature>
<feature type="transmembrane region" description="Helical" evidence="6">
    <location>
        <begin position="190"/>
        <end position="212"/>
    </location>
</feature>
<name>A0ABR3J581_9AGAR</name>
<keyword evidence="3 6" id="KW-1133">Transmembrane helix</keyword>